<feature type="compositionally biased region" description="Gly residues" evidence="3">
    <location>
        <begin position="646"/>
        <end position="695"/>
    </location>
</feature>
<reference evidence="4" key="1">
    <citation type="submission" date="2020-05" db="UniProtKB">
        <authorList>
            <consortium name="EnsemblMetazoa"/>
        </authorList>
    </citation>
    <scope>IDENTIFICATION</scope>
    <source>
        <strain evidence="4">JHB</strain>
    </source>
</reference>
<feature type="compositionally biased region" description="Low complexity" evidence="3">
    <location>
        <begin position="292"/>
        <end position="306"/>
    </location>
</feature>
<dbReference type="EnsemblMetazoa" id="CPIJ011537-RA">
    <property type="protein sequence ID" value="CPIJ011537-PA"/>
    <property type="gene ID" value="CPIJ011537"/>
</dbReference>
<keyword evidence="2" id="KW-0694">RNA-binding</keyword>
<dbReference type="AlphaFoldDB" id="A0A1S4JVJ7"/>
<dbReference type="Proteomes" id="UP000002320">
    <property type="component" value="Unassembled WGS sequence"/>
</dbReference>
<feature type="region of interest" description="Disordered" evidence="3">
    <location>
        <begin position="620"/>
        <end position="741"/>
    </location>
</feature>
<dbReference type="Gene3D" id="3.10.450.50">
    <property type="match status" value="1"/>
</dbReference>
<sequence length="741" mass="79374">MVMEAQPSPQSVGREFVRQYYTLLNKAPDHLHRFYNNSSSFVHGGLDTKNQEATLVIGQKQIHSKIQQLNFRDCHAKISQVDSQATLGNGVVVQVTGELSNDGQPMRRFTQTFVLAAQSAKKYYVHNDIFRYQDVYSDDEIDENDRSGGEDEGDVVENNAIVEQQQQVVAQVAVAPAAVAPTLGGLPTAPQQQPQQQQQQQPLYYPPGVMNTAGPTGMIPSYGQPQPAQQQLNGVHDDLLKSVPPQSAAQLLQQTAVHPSAVPQPNPVLQQQQVPNVAPGMPSVDSIPHLAQQQQQQQVQSVVQQQPASRPTATVVEQFAPVPQQQVQQPQQQPQPIPEPEPLQSSLAMNELESALPSSNDPTPAEASDAHDHRHEQQQHQQPPNEPKTYANLVKSGGSGGPGPLSFASVSSHHHQQQQQQQQSSHQPQQQQQQQHHQQQQQQQGYSNVTAGRQSGLSPPPSGLQSSSGGRDKYDRQSSQQDQQGGGLGPMPQRGGGPNQQRPIRGNGPPSSQGGPLRQQQDGRPSYSRGYQNDGDDRRQSSTSQQFGDNHQLFLGNIPHHATEDELKTLFSKYGTVVDLRIHSKPGQKVPGVRAPPNYGFITYDDPAAVQNCLANTPLYFPENSPDGQKLNVEEKKTRSSMRGPGETGGRLGGQNLGGGNGSSGGPRGGPPGSMSRGGSGQRGMGGGAGRGGYQGRSDRGSVSGGGGGGGGQRPGNGNVSNQYGGGSGQNNSNTYGGGRR</sequence>
<dbReference type="FunCoup" id="A0A1S4JVJ7">
    <property type="interactions" value="1713"/>
</dbReference>
<dbReference type="GO" id="GO:0003729">
    <property type="term" value="F:mRNA binding"/>
    <property type="evidence" value="ECO:0007669"/>
    <property type="project" value="TreeGrafter"/>
</dbReference>
<proteinExistence type="predicted"/>
<name>A0A1S4JVJ7_CULQU</name>
<dbReference type="PANTHER" id="PTHR10693">
    <property type="entry name" value="RAS GTPASE-ACTIVATING PROTEIN-BINDING PROTEIN"/>
    <property type="match status" value="1"/>
</dbReference>
<feature type="compositionally biased region" description="Low complexity" evidence="3">
    <location>
        <begin position="417"/>
        <end position="444"/>
    </location>
</feature>
<dbReference type="GO" id="GO:0010494">
    <property type="term" value="C:cytoplasmic stress granule"/>
    <property type="evidence" value="ECO:0007669"/>
    <property type="project" value="UniProtKB-SubCell"/>
</dbReference>
<keyword evidence="5" id="KW-1185">Reference proteome</keyword>
<dbReference type="InterPro" id="IPR035979">
    <property type="entry name" value="RBD_domain_sf"/>
</dbReference>
<dbReference type="VEuPathDB" id="VectorBase:CPIJ011537"/>
<organism evidence="4 5">
    <name type="scientific">Culex quinquefasciatus</name>
    <name type="common">Southern house mosquito</name>
    <name type="synonym">Culex pungens</name>
    <dbReference type="NCBI Taxonomy" id="7176"/>
    <lineage>
        <taxon>Eukaryota</taxon>
        <taxon>Metazoa</taxon>
        <taxon>Ecdysozoa</taxon>
        <taxon>Arthropoda</taxon>
        <taxon>Hexapoda</taxon>
        <taxon>Insecta</taxon>
        <taxon>Pterygota</taxon>
        <taxon>Neoptera</taxon>
        <taxon>Endopterygota</taxon>
        <taxon>Diptera</taxon>
        <taxon>Nematocera</taxon>
        <taxon>Culicoidea</taxon>
        <taxon>Culicidae</taxon>
        <taxon>Culicinae</taxon>
        <taxon>Culicini</taxon>
        <taxon>Culex</taxon>
        <taxon>Culex</taxon>
    </lineage>
</organism>
<evidence type="ECO:0000256" key="1">
    <source>
        <dbReference type="ARBA" id="ARBA00004210"/>
    </source>
</evidence>
<dbReference type="InterPro" id="IPR039539">
    <property type="entry name" value="Ras_GTPase_bind_prot"/>
</dbReference>
<dbReference type="Pfam" id="PF00076">
    <property type="entry name" value="RRM_1"/>
    <property type="match status" value="1"/>
</dbReference>
<evidence type="ECO:0000256" key="3">
    <source>
        <dbReference type="SAM" id="MobiDB-lite"/>
    </source>
</evidence>
<dbReference type="InterPro" id="IPR018222">
    <property type="entry name" value="Nuclear_transport_factor_2_euk"/>
</dbReference>
<dbReference type="SUPFAM" id="SSF54427">
    <property type="entry name" value="NTF2-like"/>
    <property type="match status" value="1"/>
</dbReference>
<feature type="compositionally biased region" description="Polar residues" evidence="3">
    <location>
        <begin position="509"/>
        <end position="523"/>
    </location>
</feature>
<dbReference type="InterPro" id="IPR032710">
    <property type="entry name" value="NTF2-like_dom_sf"/>
</dbReference>
<dbReference type="FunFam" id="3.10.450.50:FF:000010">
    <property type="entry name" value="Ras GTPase-activating protein-binding protein"/>
    <property type="match status" value="1"/>
</dbReference>
<dbReference type="Pfam" id="PF02136">
    <property type="entry name" value="NTF2"/>
    <property type="match status" value="1"/>
</dbReference>
<dbReference type="SMART" id="SM00360">
    <property type="entry name" value="RRM"/>
    <property type="match status" value="1"/>
</dbReference>
<dbReference type="PROSITE" id="PS50102">
    <property type="entry name" value="RRM"/>
    <property type="match status" value="1"/>
</dbReference>
<dbReference type="InterPro" id="IPR012677">
    <property type="entry name" value="Nucleotide-bd_a/b_plait_sf"/>
</dbReference>
<dbReference type="OrthoDB" id="339151at2759"/>
<dbReference type="InterPro" id="IPR000504">
    <property type="entry name" value="RRM_dom"/>
</dbReference>
<protein>
    <submittedName>
        <fullName evidence="4">Uncharacterized protein</fullName>
    </submittedName>
</protein>
<dbReference type="VEuPathDB" id="VectorBase:CQUJHB003894"/>
<dbReference type="GO" id="GO:0005829">
    <property type="term" value="C:cytosol"/>
    <property type="evidence" value="ECO:0007669"/>
    <property type="project" value="TreeGrafter"/>
</dbReference>
<dbReference type="InterPro" id="IPR002075">
    <property type="entry name" value="NTF2_dom"/>
</dbReference>
<accession>A0A1S4JVJ7</accession>
<evidence type="ECO:0000256" key="2">
    <source>
        <dbReference type="ARBA" id="ARBA00022884"/>
    </source>
</evidence>
<dbReference type="GO" id="GO:1990904">
    <property type="term" value="C:ribonucleoprotein complex"/>
    <property type="evidence" value="ECO:0007669"/>
    <property type="project" value="TreeGrafter"/>
</dbReference>
<feature type="compositionally biased region" description="Gly residues" evidence="3">
    <location>
        <begin position="484"/>
        <end position="498"/>
    </location>
</feature>
<feature type="compositionally biased region" description="Low complexity" evidence="3">
    <location>
        <begin position="190"/>
        <end position="202"/>
    </location>
</feature>
<dbReference type="SUPFAM" id="SSF54928">
    <property type="entry name" value="RNA-binding domain, RBD"/>
    <property type="match status" value="1"/>
</dbReference>
<feature type="compositionally biased region" description="Low complexity" evidence="3">
    <location>
        <begin position="315"/>
        <end position="332"/>
    </location>
</feature>
<evidence type="ECO:0000313" key="4">
    <source>
        <dbReference type="EnsemblMetazoa" id="CPIJ011537-PA"/>
    </source>
</evidence>
<feature type="compositionally biased region" description="Basic and acidic residues" evidence="3">
    <location>
        <begin position="368"/>
        <end position="378"/>
    </location>
</feature>
<dbReference type="CDD" id="cd00780">
    <property type="entry name" value="NTF2"/>
    <property type="match status" value="1"/>
</dbReference>
<dbReference type="PANTHER" id="PTHR10693:SF20">
    <property type="entry name" value="AT27578P"/>
    <property type="match status" value="1"/>
</dbReference>
<dbReference type="InParanoid" id="A0A1S4JVJ7"/>
<dbReference type="Gene3D" id="3.30.70.330">
    <property type="match status" value="1"/>
</dbReference>
<feature type="region of interest" description="Disordered" evidence="3">
    <location>
        <begin position="185"/>
        <end position="230"/>
    </location>
</feature>
<evidence type="ECO:0000313" key="5">
    <source>
        <dbReference type="Proteomes" id="UP000002320"/>
    </source>
</evidence>
<comment type="subcellular location">
    <subcellularLocation>
        <location evidence="1">Cytoplasm</location>
        <location evidence="1">Stress granule</location>
    </subcellularLocation>
</comment>
<feature type="compositionally biased region" description="Low complexity" evidence="3">
    <location>
        <begin position="452"/>
        <end position="469"/>
    </location>
</feature>
<dbReference type="PROSITE" id="PS50177">
    <property type="entry name" value="NTF2_DOMAIN"/>
    <property type="match status" value="1"/>
</dbReference>
<feature type="compositionally biased region" description="Gly residues" evidence="3">
    <location>
        <begin position="703"/>
        <end position="715"/>
    </location>
</feature>
<feature type="region of interest" description="Disordered" evidence="3">
    <location>
        <begin position="276"/>
        <end position="546"/>
    </location>
</feature>